<sequence length="305" mass="34084">MTVNNFLYQLELMATASICSALISKPYPRYSLHNMPQTGFTCRDKILGGYYADSETQCQMFHVCVKVAGVGVQDFRFLCPNGTAFDQEAQTCADWGDVDCDQATLYYGSDNFDLYRIGSGFDSKKALAGDDEDTFHLQRAESNDLRGIKSTAVSSLFQNRRFSEPTTQSIAHSSSRNDYTKLNPVSFYQSTTTTTTTTRSPPTKPFIKSVNVAAKIEDYSLNANSQGELNNDNDNDNDEIFKASHSSNFFNNRNGKDEGFEDVIVTRPSSPHPNRRHRGRKVFKNSDAQRSSTFENTSSTTPSNQ</sequence>
<dbReference type="GO" id="GO:0008061">
    <property type="term" value="F:chitin binding"/>
    <property type="evidence" value="ECO:0007669"/>
    <property type="project" value="InterPro"/>
</dbReference>
<name>A0A9Q0MTW4_9DIPT</name>
<evidence type="ECO:0000313" key="3">
    <source>
        <dbReference type="EMBL" id="KAJ6636995.1"/>
    </source>
</evidence>
<evidence type="ECO:0000313" key="4">
    <source>
        <dbReference type="Proteomes" id="UP001151699"/>
    </source>
</evidence>
<feature type="compositionally biased region" description="Basic residues" evidence="1">
    <location>
        <begin position="273"/>
        <end position="283"/>
    </location>
</feature>
<dbReference type="InterPro" id="IPR002557">
    <property type="entry name" value="Chitin-bd_dom"/>
</dbReference>
<gene>
    <name evidence="3" type="ORF">Bhyg_09721</name>
</gene>
<dbReference type="InterPro" id="IPR052976">
    <property type="entry name" value="Scoloptoxin-like"/>
</dbReference>
<evidence type="ECO:0000256" key="1">
    <source>
        <dbReference type="SAM" id="MobiDB-lite"/>
    </source>
</evidence>
<accession>A0A9Q0MTW4</accession>
<feature type="compositionally biased region" description="Polar residues" evidence="1">
    <location>
        <begin position="286"/>
        <end position="305"/>
    </location>
</feature>
<evidence type="ECO:0000259" key="2">
    <source>
        <dbReference type="PROSITE" id="PS50940"/>
    </source>
</evidence>
<dbReference type="SMART" id="SM00494">
    <property type="entry name" value="ChtBD2"/>
    <property type="match status" value="1"/>
</dbReference>
<dbReference type="Proteomes" id="UP001151699">
    <property type="component" value="Chromosome X"/>
</dbReference>
<dbReference type="InterPro" id="IPR036508">
    <property type="entry name" value="Chitin-bd_dom_sf"/>
</dbReference>
<dbReference type="EMBL" id="WJQU01000003">
    <property type="protein sequence ID" value="KAJ6636995.1"/>
    <property type="molecule type" value="Genomic_DNA"/>
</dbReference>
<protein>
    <recommendedName>
        <fullName evidence="2">Chitin-binding type-2 domain-containing protein</fullName>
    </recommendedName>
</protein>
<comment type="caution">
    <text evidence="3">The sequence shown here is derived from an EMBL/GenBank/DDBJ whole genome shotgun (WGS) entry which is preliminary data.</text>
</comment>
<reference evidence="3" key="1">
    <citation type="submission" date="2022-07" db="EMBL/GenBank/DDBJ databases">
        <authorList>
            <person name="Trinca V."/>
            <person name="Uliana J.V.C."/>
            <person name="Torres T.T."/>
            <person name="Ward R.J."/>
            <person name="Monesi N."/>
        </authorList>
    </citation>
    <scope>NUCLEOTIDE SEQUENCE</scope>
    <source>
        <strain evidence="3">HSMRA1968</strain>
        <tissue evidence="3">Whole embryos</tissue>
    </source>
</reference>
<dbReference type="PROSITE" id="PS50940">
    <property type="entry name" value="CHIT_BIND_II"/>
    <property type="match status" value="1"/>
</dbReference>
<dbReference type="Pfam" id="PF01607">
    <property type="entry name" value="CBM_14"/>
    <property type="match status" value="1"/>
</dbReference>
<dbReference type="Gene3D" id="2.170.140.10">
    <property type="entry name" value="Chitin binding domain"/>
    <property type="match status" value="1"/>
</dbReference>
<dbReference type="PANTHER" id="PTHR22933">
    <property type="entry name" value="FI18007P1-RELATED"/>
    <property type="match status" value="1"/>
</dbReference>
<feature type="non-terminal residue" evidence="3">
    <location>
        <position position="305"/>
    </location>
</feature>
<dbReference type="GO" id="GO:0005576">
    <property type="term" value="C:extracellular region"/>
    <property type="evidence" value="ECO:0007669"/>
    <property type="project" value="InterPro"/>
</dbReference>
<dbReference type="PANTHER" id="PTHR22933:SF47">
    <property type="entry name" value="CPAP1-I"/>
    <property type="match status" value="1"/>
</dbReference>
<feature type="region of interest" description="Disordered" evidence="1">
    <location>
        <begin position="264"/>
        <end position="305"/>
    </location>
</feature>
<keyword evidence="4" id="KW-1185">Reference proteome</keyword>
<feature type="domain" description="Chitin-binding type-2" evidence="2">
    <location>
        <begin position="39"/>
        <end position="102"/>
    </location>
</feature>
<organism evidence="3 4">
    <name type="scientific">Pseudolycoriella hygida</name>
    <dbReference type="NCBI Taxonomy" id="35572"/>
    <lineage>
        <taxon>Eukaryota</taxon>
        <taxon>Metazoa</taxon>
        <taxon>Ecdysozoa</taxon>
        <taxon>Arthropoda</taxon>
        <taxon>Hexapoda</taxon>
        <taxon>Insecta</taxon>
        <taxon>Pterygota</taxon>
        <taxon>Neoptera</taxon>
        <taxon>Endopterygota</taxon>
        <taxon>Diptera</taxon>
        <taxon>Nematocera</taxon>
        <taxon>Sciaroidea</taxon>
        <taxon>Sciaridae</taxon>
        <taxon>Pseudolycoriella</taxon>
    </lineage>
</organism>
<dbReference type="AlphaFoldDB" id="A0A9Q0MTW4"/>
<proteinExistence type="predicted"/>
<dbReference type="SUPFAM" id="SSF57625">
    <property type="entry name" value="Invertebrate chitin-binding proteins"/>
    <property type="match status" value="1"/>
</dbReference>
<dbReference type="OrthoDB" id="6434376at2759"/>